<dbReference type="SUPFAM" id="SSF53335">
    <property type="entry name" value="S-adenosyl-L-methionine-dependent methyltransferases"/>
    <property type="match status" value="1"/>
</dbReference>
<evidence type="ECO:0000256" key="1">
    <source>
        <dbReference type="ARBA" id="ARBA00008361"/>
    </source>
</evidence>
<keyword evidence="2" id="KW-0489">Methyltransferase</keyword>
<keyword evidence="7" id="KW-1185">Reference proteome</keyword>
<proteinExistence type="inferred from homology"/>
<evidence type="ECO:0000256" key="3">
    <source>
        <dbReference type="ARBA" id="ARBA00022679"/>
    </source>
</evidence>
<evidence type="ECO:0000313" key="6">
    <source>
        <dbReference type="EMBL" id="GAT45719.1"/>
    </source>
</evidence>
<protein>
    <recommendedName>
        <fullName evidence="5">Methyltransferase type 11 domain-containing protein</fullName>
    </recommendedName>
</protein>
<dbReference type="CDD" id="cd02440">
    <property type="entry name" value="AdoMet_MTases"/>
    <property type="match status" value="1"/>
</dbReference>
<reference evidence="6" key="1">
    <citation type="submission" date="2014-09" db="EMBL/GenBank/DDBJ databases">
        <title>Genome sequence of the luminous mushroom Mycena chlorophos for searching fungal bioluminescence genes.</title>
        <authorList>
            <person name="Tanaka Y."/>
            <person name="Kasuga D."/>
            <person name="Oba Y."/>
            <person name="Hase S."/>
            <person name="Sato K."/>
            <person name="Oba Y."/>
            <person name="Sakakibara Y."/>
        </authorList>
    </citation>
    <scope>NUCLEOTIDE SEQUENCE</scope>
</reference>
<dbReference type="InterPro" id="IPR029063">
    <property type="entry name" value="SAM-dependent_MTases_sf"/>
</dbReference>
<accession>A0ABQ0L3J5</accession>
<evidence type="ECO:0000313" key="7">
    <source>
        <dbReference type="Proteomes" id="UP000815677"/>
    </source>
</evidence>
<evidence type="ECO:0000256" key="2">
    <source>
        <dbReference type="ARBA" id="ARBA00022603"/>
    </source>
</evidence>
<gene>
    <name evidence="6" type="ORF">MCHLO_03282</name>
</gene>
<name>A0ABQ0L3J5_MYCCL</name>
<organism evidence="6 7">
    <name type="scientific">Mycena chlorophos</name>
    <name type="common">Agaric fungus</name>
    <name type="synonym">Agaricus chlorophos</name>
    <dbReference type="NCBI Taxonomy" id="658473"/>
    <lineage>
        <taxon>Eukaryota</taxon>
        <taxon>Fungi</taxon>
        <taxon>Dikarya</taxon>
        <taxon>Basidiomycota</taxon>
        <taxon>Agaricomycotina</taxon>
        <taxon>Agaricomycetes</taxon>
        <taxon>Agaricomycetidae</taxon>
        <taxon>Agaricales</taxon>
        <taxon>Marasmiineae</taxon>
        <taxon>Mycenaceae</taxon>
        <taxon>Mycena</taxon>
    </lineage>
</organism>
<dbReference type="PANTHER" id="PTHR44942">
    <property type="entry name" value="METHYLTRANSF_11 DOMAIN-CONTAINING PROTEIN"/>
    <property type="match status" value="1"/>
</dbReference>
<comment type="similarity">
    <text evidence="1">Belongs to the methyltransferase superfamily.</text>
</comment>
<dbReference type="Gene3D" id="3.40.50.150">
    <property type="entry name" value="Vaccinia Virus protein VP39"/>
    <property type="match status" value="1"/>
</dbReference>
<feature type="region of interest" description="Disordered" evidence="4">
    <location>
        <begin position="247"/>
        <end position="283"/>
    </location>
</feature>
<dbReference type="PANTHER" id="PTHR44942:SF4">
    <property type="entry name" value="METHYLTRANSFERASE TYPE 11 DOMAIN-CONTAINING PROTEIN"/>
    <property type="match status" value="1"/>
</dbReference>
<feature type="compositionally biased region" description="Basic and acidic residues" evidence="4">
    <location>
        <begin position="47"/>
        <end position="57"/>
    </location>
</feature>
<keyword evidence="3" id="KW-0808">Transferase</keyword>
<feature type="compositionally biased region" description="Basic residues" evidence="4">
    <location>
        <begin position="247"/>
        <end position="260"/>
    </location>
</feature>
<evidence type="ECO:0000259" key="5">
    <source>
        <dbReference type="Pfam" id="PF08241"/>
    </source>
</evidence>
<feature type="region of interest" description="Disordered" evidence="4">
    <location>
        <begin position="25"/>
        <end position="57"/>
    </location>
</feature>
<dbReference type="EMBL" id="DF841693">
    <property type="protein sequence ID" value="GAT45719.1"/>
    <property type="molecule type" value="Genomic_DNA"/>
</dbReference>
<feature type="compositionally biased region" description="Low complexity" evidence="4">
    <location>
        <begin position="32"/>
        <end position="46"/>
    </location>
</feature>
<evidence type="ECO:0000256" key="4">
    <source>
        <dbReference type="SAM" id="MobiDB-lite"/>
    </source>
</evidence>
<dbReference type="InterPro" id="IPR051052">
    <property type="entry name" value="Diverse_substrate_MTase"/>
</dbReference>
<feature type="domain" description="Methyltransferase type 11" evidence="5">
    <location>
        <begin position="505"/>
        <end position="585"/>
    </location>
</feature>
<dbReference type="InterPro" id="IPR013216">
    <property type="entry name" value="Methyltransf_11"/>
</dbReference>
<sequence>MAAAPVGRPGIVLPYPHISLRGAGPVTPATMAASPSSSASSSSESQSEQRKSSEQQEKEAVREWKWSISPSDIAIFIGFILVSNYFSPSPSVPIHERLTKEVAPTDLEVLRNNDLALRTHLQALVRCVNPKPDEKVLDIIMRTAESYEVFELCTRVHQVVKQRDLEGPKKTQVVVELVRRFMDAKMQQEVAELNETRLLDGDFCVMIGRRRASPLARPTRHSSSGRHCALNQLSTWIAVNSEHRLRRQAHIRRSRRRPIHSRLPDLPPRSTPAGLPRGGEEQVQSPRVLFPSVLAGSPRFQSLDGAAQSIVGFCQSSSKISSVSNLERDRSPPSLGTFILSTGSSCTTDGQPSRLVKLLSSAPRATRCRGTERVWKRAWFGGTGSGASHTADTFRRVEEPRQGQDRRLTGLACIAVQLESVAVELSSPFFRMATFAKMALRAAAQAAVAGPSYPPMFFNTILSYHQESLSLPGSKTRWKHALDLSSGIAKVGEVLIRPLDGSGAGFERVTCLDPNEGIVDEGTDFATSLRDQGSGLAFVQCAVENLGFLQDESVDLVVSAQANSLDWKRLWPELSRVLRQGGTLSFWAHAEMRLPKYPQLTPLLTEFLHGTDPTTCLGPYWDAEPTRKITNEQLLDIPPPPDRSWQDIRKGPFTGDYYNDFSEPLAPILSQKTTWGGGLHRYLRTFSSLRRFHEVFPQDLDHPEGDIIVRFLRRLMDAAQVPPTEEGLAQEVEIEWPLLSIVMRKEVDTKDVWYLRESALSRHFSAVQEPYDKKVQQQGDPATVEEATARYEEWRAAREQLVDLVATEAATVPSVQYKAAIATDPEVSEEFEADRRRYLSVLEQLHTAVYWRPTFKTSFGLALNLAKEVTEITSREGQEDPAASVELWVKKMGQRVAKLEEDLPKVTPLTSAATGSRDLDMLTQDELASYEMAQALERLVTTVRSLAVQKPDASIGEIVETFYIFTTGALTRTLNGGRA</sequence>
<dbReference type="Pfam" id="PF08241">
    <property type="entry name" value="Methyltransf_11"/>
    <property type="match status" value="1"/>
</dbReference>
<dbReference type="Proteomes" id="UP000815677">
    <property type="component" value="Unassembled WGS sequence"/>
</dbReference>